<dbReference type="EMBL" id="MCFL01000253">
    <property type="protein sequence ID" value="ORZ29268.1"/>
    <property type="molecule type" value="Genomic_DNA"/>
</dbReference>
<accession>A0A1Y2H3Y0</accession>
<dbReference type="STRING" id="765915.A0A1Y2H3Y0"/>
<dbReference type="GO" id="GO:0003341">
    <property type="term" value="P:cilium movement"/>
    <property type="evidence" value="ECO:0007669"/>
    <property type="project" value="InterPro"/>
</dbReference>
<reference evidence="3 4" key="1">
    <citation type="submission" date="2016-07" db="EMBL/GenBank/DDBJ databases">
        <title>Pervasive Adenine N6-methylation of Active Genes in Fungi.</title>
        <authorList>
            <consortium name="DOE Joint Genome Institute"/>
            <person name="Mondo S.J."/>
            <person name="Dannebaum R.O."/>
            <person name="Kuo R.C."/>
            <person name="Labutti K."/>
            <person name="Haridas S."/>
            <person name="Kuo A."/>
            <person name="Salamov A."/>
            <person name="Ahrendt S.R."/>
            <person name="Lipzen A."/>
            <person name="Sullivan W."/>
            <person name="Andreopoulos W.B."/>
            <person name="Clum A."/>
            <person name="Lindquist E."/>
            <person name="Daum C."/>
            <person name="Ramamoorthy G.K."/>
            <person name="Gryganskyi A."/>
            <person name="Culley D."/>
            <person name="Magnuson J.K."/>
            <person name="James T.Y."/>
            <person name="O'Malley M.A."/>
            <person name="Stajich J.E."/>
            <person name="Spatafora J.W."/>
            <person name="Visel A."/>
            <person name="Grigoriev I.V."/>
        </authorList>
    </citation>
    <scope>NUCLEOTIDE SEQUENCE [LARGE SCALE GENOMIC DNA]</scope>
    <source>
        <strain evidence="3 4">PL171</strain>
    </source>
</reference>
<sequence length="308" mass="35638">MLRYTDYGALPPFANAANRALDKQVRAKEAHLVRVTADLDDQAQRASALLRHLQHMKQQLAHVQSLNDARGREIETEDHLKSVAEREVGRLAADMKRMAKELEGVQEQAGVAQNTIFRTGEKIAKLRAQLKQEEKELDDWLKVQQEKEEDNVILSKYAKEDEGKSRELALVIEKLVGEVGAKRAELNQALTETQVSQMEVERIAVEFRQLHQERQELLSQWEAAISTMRKRDVQIEQAQERYEGLKTEEVEKQEKINERQRQLDEKLETKAEIEKSIQTLDRHVAKLKYVCVFFLYYHVLILARCGEG</sequence>
<protein>
    <submittedName>
        <fullName evidence="3">Uncharacterized protein</fullName>
    </submittedName>
</protein>
<dbReference type="Pfam" id="PF24161">
    <property type="entry name" value="CCDC39"/>
    <property type="match status" value="1"/>
</dbReference>
<keyword evidence="1 2" id="KW-0175">Coiled coil</keyword>
<feature type="coiled-coil region" evidence="2">
    <location>
        <begin position="228"/>
        <end position="276"/>
    </location>
</feature>
<dbReference type="GO" id="GO:0060285">
    <property type="term" value="P:cilium-dependent cell motility"/>
    <property type="evidence" value="ECO:0007669"/>
    <property type="project" value="TreeGrafter"/>
</dbReference>
<feature type="coiled-coil region" evidence="2">
    <location>
        <begin position="88"/>
        <end position="150"/>
    </location>
</feature>
<evidence type="ECO:0000313" key="3">
    <source>
        <dbReference type="EMBL" id="ORZ29268.1"/>
    </source>
</evidence>
<dbReference type="OrthoDB" id="10259720at2759"/>
<dbReference type="PANTHER" id="PTHR18962:SF0">
    <property type="entry name" value="COILED-COIL DOMAIN-CONTAINING PROTEIN 39"/>
    <property type="match status" value="1"/>
</dbReference>
<dbReference type="Proteomes" id="UP000193411">
    <property type="component" value="Unassembled WGS sequence"/>
</dbReference>
<evidence type="ECO:0000256" key="2">
    <source>
        <dbReference type="SAM" id="Coils"/>
    </source>
</evidence>
<gene>
    <name evidence="3" type="ORF">BCR44DRAFT_224475</name>
</gene>
<evidence type="ECO:0000256" key="1">
    <source>
        <dbReference type="ARBA" id="ARBA00023054"/>
    </source>
</evidence>
<dbReference type="GO" id="GO:0005930">
    <property type="term" value="C:axoneme"/>
    <property type="evidence" value="ECO:0007669"/>
    <property type="project" value="InterPro"/>
</dbReference>
<proteinExistence type="predicted"/>
<dbReference type="InterPro" id="IPR033290">
    <property type="entry name" value="CCDC39"/>
</dbReference>
<organism evidence="3 4">
    <name type="scientific">Catenaria anguillulae PL171</name>
    <dbReference type="NCBI Taxonomy" id="765915"/>
    <lineage>
        <taxon>Eukaryota</taxon>
        <taxon>Fungi</taxon>
        <taxon>Fungi incertae sedis</taxon>
        <taxon>Blastocladiomycota</taxon>
        <taxon>Blastocladiomycetes</taxon>
        <taxon>Blastocladiales</taxon>
        <taxon>Catenariaceae</taxon>
        <taxon>Catenaria</taxon>
    </lineage>
</organism>
<dbReference type="PANTHER" id="PTHR18962">
    <property type="entry name" value="COILED-COIL DOMAIN-CONTAINING PROTEIN 39"/>
    <property type="match status" value="1"/>
</dbReference>
<dbReference type="GO" id="GO:0036159">
    <property type="term" value="P:inner dynein arm assembly"/>
    <property type="evidence" value="ECO:0007669"/>
    <property type="project" value="InterPro"/>
</dbReference>
<keyword evidence="4" id="KW-1185">Reference proteome</keyword>
<name>A0A1Y2H3Y0_9FUNG</name>
<comment type="caution">
    <text evidence="3">The sequence shown here is derived from an EMBL/GenBank/DDBJ whole genome shotgun (WGS) entry which is preliminary data.</text>
</comment>
<dbReference type="AlphaFoldDB" id="A0A1Y2H3Y0"/>
<evidence type="ECO:0000313" key="4">
    <source>
        <dbReference type="Proteomes" id="UP000193411"/>
    </source>
</evidence>